<sequence>LLSMDVFNIALITVVENKIYSLSELKSKMSNVTYLFFEILLLYFNHKEIEVEMLSYIFTVLVLLFSPGLAILRNPQSKPNRSLFFFFENKIDLVSIVCKNDIDDLFIPSCQIKLSHYANPMQRDLIFKFLISVPLNQFLY</sequence>
<reference evidence="2" key="1">
    <citation type="journal article" date="2023" name="IScience">
        <title>Live-bearing cockroach genome reveals convergent evolutionary mechanisms linked to viviparity in insects and beyond.</title>
        <authorList>
            <person name="Fouks B."/>
            <person name="Harrison M.C."/>
            <person name="Mikhailova A.A."/>
            <person name="Marchal E."/>
            <person name="English S."/>
            <person name="Carruthers M."/>
            <person name="Jennings E.C."/>
            <person name="Chiamaka E.L."/>
            <person name="Frigard R.A."/>
            <person name="Pippel M."/>
            <person name="Attardo G.M."/>
            <person name="Benoit J.B."/>
            <person name="Bornberg-Bauer E."/>
            <person name="Tobe S.S."/>
        </authorList>
    </citation>
    <scope>NUCLEOTIDE SEQUENCE</scope>
    <source>
        <strain evidence="2">Stay&amp;Tobe</strain>
    </source>
</reference>
<dbReference type="Proteomes" id="UP001233999">
    <property type="component" value="Unassembled WGS sequence"/>
</dbReference>
<dbReference type="AlphaFoldDB" id="A0AAD8AGX0"/>
<evidence type="ECO:0000313" key="2">
    <source>
        <dbReference type="EMBL" id="KAJ9598938.1"/>
    </source>
</evidence>
<evidence type="ECO:0000256" key="1">
    <source>
        <dbReference type="SAM" id="Phobius"/>
    </source>
</evidence>
<feature type="non-terminal residue" evidence="2">
    <location>
        <position position="140"/>
    </location>
</feature>
<feature type="transmembrane region" description="Helical" evidence="1">
    <location>
        <begin position="53"/>
        <end position="72"/>
    </location>
</feature>
<comment type="caution">
    <text evidence="2">The sequence shown here is derived from an EMBL/GenBank/DDBJ whole genome shotgun (WGS) entry which is preliminary data.</text>
</comment>
<reference evidence="2" key="2">
    <citation type="submission" date="2023-05" db="EMBL/GenBank/DDBJ databases">
        <authorList>
            <person name="Fouks B."/>
        </authorList>
    </citation>
    <scope>NUCLEOTIDE SEQUENCE</scope>
    <source>
        <strain evidence="2">Stay&amp;Tobe</strain>
        <tissue evidence="2">Testes</tissue>
    </source>
</reference>
<dbReference type="EMBL" id="JASPKZ010000842">
    <property type="protein sequence ID" value="KAJ9598938.1"/>
    <property type="molecule type" value="Genomic_DNA"/>
</dbReference>
<evidence type="ECO:0000313" key="3">
    <source>
        <dbReference type="Proteomes" id="UP001233999"/>
    </source>
</evidence>
<feature type="non-terminal residue" evidence="2">
    <location>
        <position position="1"/>
    </location>
</feature>
<keyword evidence="3" id="KW-1185">Reference proteome</keyword>
<protein>
    <submittedName>
        <fullName evidence="2">Uncharacterized protein</fullName>
    </submittedName>
</protein>
<keyword evidence="1" id="KW-0812">Transmembrane</keyword>
<accession>A0AAD8AGX0</accession>
<name>A0AAD8AGX0_DIPPU</name>
<keyword evidence="1" id="KW-0472">Membrane</keyword>
<keyword evidence="1" id="KW-1133">Transmembrane helix</keyword>
<organism evidence="2 3">
    <name type="scientific">Diploptera punctata</name>
    <name type="common">Pacific beetle cockroach</name>
    <dbReference type="NCBI Taxonomy" id="6984"/>
    <lineage>
        <taxon>Eukaryota</taxon>
        <taxon>Metazoa</taxon>
        <taxon>Ecdysozoa</taxon>
        <taxon>Arthropoda</taxon>
        <taxon>Hexapoda</taxon>
        <taxon>Insecta</taxon>
        <taxon>Pterygota</taxon>
        <taxon>Neoptera</taxon>
        <taxon>Polyneoptera</taxon>
        <taxon>Dictyoptera</taxon>
        <taxon>Blattodea</taxon>
        <taxon>Blaberoidea</taxon>
        <taxon>Blaberidae</taxon>
        <taxon>Diplopterinae</taxon>
        <taxon>Diploptera</taxon>
    </lineage>
</organism>
<proteinExistence type="predicted"/>
<gene>
    <name evidence="2" type="ORF">L9F63_010532</name>
</gene>